<evidence type="ECO:0000256" key="6">
    <source>
        <dbReference type="RuleBase" id="RU361157"/>
    </source>
</evidence>
<evidence type="ECO:0000256" key="5">
    <source>
        <dbReference type="ARBA" id="ARBA00023251"/>
    </source>
</evidence>
<sequence>MTTDTLWMTHRRLQAFIRQPWYLVFTLIQPAIWLFLFGNLFKRIIELPGFGSQSYLTYIVPGVVVMSAMASNMWAGMGTMEEIERGTLNRFLITPVSRGAIMNANVIEQALSTTIQSLIIVLLAWAAGADYPGGPAGVLVLILMAILLGTVFSALSNTVGMLVRQRETIIGLNTLLLLPLTFISTTFMAETLMPDWMQTLTNYNPVNWAVEAARAALTENPDWGDVVTPGAALLVLAVLTVWLSTRTFRTYQKSV</sequence>
<evidence type="ECO:0000256" key="1">
    <source>
        <dbReference type="ARBA" id="ARBA00004141"/>
    </source>
</evidence>
<evidence type="ECO:0000256" key="4">
    <source>
        <dbReference type="ARBA" id="ARBA00023136"/>
    </source>
</evidence>
<evidence type="ECO:0000259" key="7">
    <source>
        <dbReference type="PROSITE" id="PS51012"/>
    </source>
</evidence>
<dbReference type="PANTHER" id="PTHR43229:SF2">
    <property type="entry name" value="NODULATION PROTEIN J"/>
    <property type="match status" value="1"/>
</dbReference>
<dbReference type="GO" id="GO:0043190">
    <property type="term" value="C:ATP-binding cassette (ABC) transporter complex"/>
    <property type="evidence" value="ECO:0007669"/>
    <property type="project" value="InterPro"/>
</dbReference>
<keyword evidence="6" id="KW-1003">Cell membrane</keyword>
<reference evidence="8" key="1">
    <citation type="submission" date="2021-01" db="EMBL/GenBank/DDBJ databases">
        <title>Whole genome shotgun sequence of Virgisporangium aurantiacum NBRC 16421.</title>
        <authorList>
            <person name="Komaki H."/>
            <person name="Tamura T."/>
        </authorList>
    </citation>
    <scope>NUCLEOTIDE SEQUENCE</scope>
    <source>
        <strain evidence="8">NBRC 16421</strain>
    </source>
</reference>
<keyword evidence="4 6" id="KW-0472">Membrane</keyword>
<dbReference type="EMBL" id="BOPG01000072">
    <property type="protein sequence ID" value="GIJ61954.1"/>
    <property type="molecule type" value="Genomic_DNA"/>
</dbReference>
<evidence type="ECO:0000313" key="8">
    <source>
        <dbReference type="EMBL" id="GIJ61954.1"/>
    </source>
</evidence>
<proteinExistence type="inferred from homology"/>
<feature type="transmembrane region" description="Helical" evidence="6">
    <location>
        <begin position="53"/>
        <end position="75"/>
    </location>
</feature>
<keyword evidence="5" id="KW-0046">Antibiotic resistance</keyword>
<dbReference type="PIRSF" id="PIRSF006648">
    <property type="entry name" value="DrrB"/>
    <property type="match status" value="1"/>
</dbReference>
<comment type="caution">
    <text evidence="8">The sequence shown here is derived from an EMBL/GenBank/DDBJ whole genome shotgun (WGS) entry which is preliminary data.</text>
</comment>
<feature type="domain" description="ABC transmembrane type-2" evidence="7">
    <location>
        <begin position="21"/>
        <end position="251"/>
    </location>
</feature>
<feature type="transmembrane region" description="Helical" evidence="6">
    <location>
        <begin position="110"/>
        <end position="128"/>
    </location>
</feature>
<dbReference type="RefSeq" id="WP_204007257.1">
    <property type="nucleotide sequence ID" value="NZ_BOPG01000072.1"/>
</dbReference>
<evidence type="ECO:0000256" key="2">
    <source>
        <dbReference type="ARBA" id="ARBA00022692"/>
    </source>
</evidence>
<keyword evidence="9" id="KW-1185">Reference proteome</keyword>
<feature type="transmembrane region" description="Helical" evidence="6">
    <location>
        <begin position="226"/>
        <end position="245"/>
    </location>
</feature>
<keyword evidence="6" id="KW-0813">Transport</keyword>
<dbReference type="InterPro" id="IPR000412">
    <property type="entry name" value="ABC_2_transport"/>
</dbReference>
<evidence type="ECO:0000256" key="3">
    <source>
        <dbReference type="ARBA" id="ARBA00022989"/>
    </source>
</evidence>
<organism evidence="8 9">
    <name type="scientific">Virgisporangium aurantiacum</name>
    <dbReference type="NCBI Taxonomy" id="175570"/>
    <lineage>
        <taxon>Bacteria</taxon>
        <taxon>Bacillati</taxon>
        <taxon>Actinomycetota</taxon>
        <taxon>Actinomycetes</taxon>
        <taxon>Micromonosporales</taxon>
        <taxon>Micromonosporaceae</taxon>
        <taxon>Virgisporangium</taxon>
    </lineage>
</organism>
<gene>
    <name evidence="8" type="ORF">Vau01_094700</name>
</gene>
<name>A0A8J3ZD03_9ACTN</name>
<feature type="transmembrane region" description="Helical" evidence="6">
    <location>
        <begin position="168"/>
        <end position="189"/>
    </location>
</feature>
<dbReference type="InterPro" id="IPR051784">
    <property type="entry name" value="Nod_factor_ABC_transporter"/>
</dbReference>
<dbReference type="Proteomes" id="UP000612585">
    <property type="component" value="Unassembled WGS sequence"/>
</dbReference>
<keyword evidence="2 6" id="KW-0812">Transmembrane</keyword>
<dbReference type="PROSITE" id="PS51012">
    <property type="entry name" value="ABC_TM2"/>
    <property type="match status" value="1"/>
</dbReference>
<comment type="subcellular location">
    <subcellularLocation>
        <location evidence="6">Cell membrane</location>
        <topology evidence="6">Multi-pass membrane protein</topology>
    </subcellularLocation>
    <subcellularLocation>
        <location evidence="1">Membrane</location>
        <topology evidence="1">Multi-pass membrane protein</topology>
    </subcellularLocation>
</comment>
<dbReference type="InterPro" id="IPR047817">
    <property type="entry name" value="ABC2_TM_bact-type"/>
</dbReference>
<dbReference type="Pfam" id="PF01061">
    <property type="entry name" value="ABC2_membrane"/>
    <property type="match status" value="1"/>
</dbReference>
<dbReference type="GO" id="GO:0046677">
    <property type="term" value="P:response to antibiotic"/>
    <property type="evidence" value="ECO:0007669"/>
    <property type="project" value="UniProtKB-KW"/>
</dbReference>
<feature type="transmembrane region" description="Helical" evidence="6">
    <location>
        <begin position="134"/>
        <end position="156"/>
    </location>
</feature>
<comment type="similarity">
    <text evidence="6">Belongs to the ABC-2 integral membrane protein family.</text>
</comment>
<dbReference type="AlphaFoldDB" id="A0A8J3ZD03"/>
<evidence type="ECO:0000313" key="9">
    <source>
        <dbReference type="Proteomes" id="UP000612585"/>
    </source>
</evidence>
<dbReference type="PANTHER" id="PTHR43229">
    <property type="entry name" value="NODULATION PROTEIN J"/>
    <property type="match status" value="1"/>
</dbReference>
<dbReference type="GO" id="GO:0140359">
    <property type="term" value="F:ABC-type transporter activity"/>
    <property type="evidence" value="ECO:0007669"/>
    <property type="project" value="InterPro"/>
</dbReference>
<feature type="transmembrane region" description="Helical" evidence="6">
    <location>
        <begin position="21"/>
        <end position="41"/>
    </location>
</feature>
<accession>A0A8J3ZD03</accession>
<protein>
    <recommendedName>
        <fullName evidence="6">Transport permease protein</fullName>
    </recommendedName>
</protein>
<keyword evidence="3 6" id="KW-1133">Transmembrane helix</keyword>
<dbReference type="InterPro" id="IPR013525">
    <property type="entry name" value="ABC2_TM"/>
</dbReference>
<dbReference type="PRINTS" id="PR00164">
    <property type="entry name" value="ABC2TRNSPORT"/>
</dbReference>